<dbReference type="InterPro" id="IPR012338">
    <property type="entry name" value="Beta-lactam/transpept-like"/>
</dbReference>
<evidence type="ECO:0000313" key="7">
    <source>
        <dbReference type="Proteomes" id="UP000242881"/>
    </source>
</evidence>
<evidence type="ECO:0000313" key="6">
    <source>
        <dbReference type="EMBL" id="PMP72946.1"/>
    </source>
</evidence>
<dbReference type="Gene3D" id="3.90.1310.10">
    <property type="entry name" value="Penicillin-binding protein 2a (Domain 2)"/>
    <property type="match status" value="1"/>
</dbReference>
<evidence type="ECO:0000256" key="3">
    <source>
        <dbReference type="ARBA" id="ARBA00023136"/>
    </source>
</evidence>
<feature type="domain" description="Penicillin-binding protein transpeptidase" evidence="4">
    <location>
        <begin position="238"/>
        <end position="533"/>
    </location>
</feature>
<dbReference type="Pfam" id="PF00905">
    <property type="entry name" value="Transpeptidase"/>
    <property type="match status" value="1"/>
</dbReference>
<dbReference type="InterPro" id="IPR036138">
    <property type="entry name" value="PBP_dimer_sf"/>
</dbReference>
<dbReference type="AlphaFoldDB" id="A0A2J6WRC3"/>
<dbReference type="GO" id="GO:0005886">
    <property type="term" value="C:plasma membrane"/>
    <property type="evidence" value="ECO:0007669"/>
    <property type="project" value="TreeGrafter"/>
</dbReference>
<keyword evidence="3" id="KW-0472">Membrane</keyword>
<evidence type="ECO:0000259" key="5">
    <source>
        <dbReference type="Pfam" id="PF03717"/>
    </source>
</evidence>
<dbReference type="InterPro" id="IPR005311">
    <property type="entry name" value="PBP_dimer"/>
</dbReference>
<dbReference type="EMBL" id="PNIN01000009">
    <property type="protein sequence ID" value="PMP72946.1"/>
    <property type="molecule type" value="Genomic_DNA"/>
</dbReference>
<keyword evidence="2" id="KW-0378">Hydrolase</keyword>
<dbReference type="InterPro" id="IPR050515">
    <property type="entry name" value="Beta-lactam/transpept"/>
</dbReference>
<dbReference type="GO" id="GO:0008658">
    <property type="term" value="F:penicillin binding"/>
    <property type="evidence" value="ECO:0007669"/>
    <property type="project" value="InterPro"/>
</dbReference>
<accession>A0A2J6WRC3</accession>
<comment type="subcellular location">
    <subcellularLocation>
        <location evidence="1">Membrane</location>
    </subcellularLocation>
</comment>
<dbReference type="Gene3D" id="3.40.710.10">
    <property type="entry name" value="DD-peptidase/beta-lactamase superfamily"/>
    <property type="match status" value="1"/>
</dbReference>
<comment type="caution">
    <text evidence="6">The sequence shown here is derived from an EMBL/GenBank/DDBJ whole genome shotgun (WGS) entry which is preliminary data.</text>
</comment>
<keyword evidence="2" id="KW-0121">Carboxypeptidase</keyword>
<sequence>MWSEKNRLRLTLLVIFLFVLGIIARLVYLQIVKYDFYYNISLNQSSKEFTIVQNRAVVTDRNGVVIAKNKKVASLYTFSKQIDDPKSLIAEMRSKGVLLSKKTTQKILNQEGFVWIKRGVDIDTAEYFSKKYKSVGYIVDEGRYYPYNNLFSQIVGFVGVDNQGLYGVEKLYDEDLKGEEISIIALKDSTGKYILFHDKEEIIAKERSFSITIDKNMQMIAELSLMEGVQEFGADKGIAIGMDVKNGDILFAVTYPGFDANRFSNYSQDLWKNYSTFYLFEPGSIMKPFTFIYLLEHDMINLDEKIFCENGKYDIYNHTIKDVHPYGTLTAADVLVKSSNIGTIKLNSRIQAKDFYEYLKSLGFGSATQVLGSGEESGLLRNYKKWSGLSQPSISIGQEILVTPIQIVRLYAAIANGGYLFVPKFVKSNEKPLVTKVFGEKSLSVVRPLLREVVERGTATTAKREYVPIAGKTGTAQKFDKRLGRYSNTEYTASFAGYFPYDDPKVSMVVIYENPKKSIYGGTTAAVTFKKIAEQVAVLLGYKIKHLRIKNVG</sequence>
<dbReference type="Pfam" id="PF03717">
    <property type="entry name" value="PBP_dimer"/>
    <property type="match status" value="1"/>
</dbReference>
<evidence type="ECO:0000256" key="2">
    <source>
        <dbReference type="ARBA" id="ARBA00022645"/>
    </source>
</evidence>
<dbReference type="Proteomes" id="UP000242881">
    <property type="component" value="Unassembled WGS sequence"/>
</dbReference>
<organism evidence="6 7">
    <name type="scientific">Calditerrivibrio nitroreducens</name>
    <dbReference type="NCBI Taxonomy" id="477976"/>
    <lineage>
        <taxon>Bacteria</taxon>
        <taxon>Pseudomonadati</taxon>
        <taxon>Deferribacterota</taxon>
        <taxon>Deferribacteres</taxon>
        <taxon>Deferribacterales</taxon>
        <taxon>Calditerrivibrionaceae</taxon>
    </lineage>
</organism>
<dbReference type="SUPFAM" id="SSF56519">
    <property type="entry name" value="Penicillin binding protein dimerisation domain"/>
    <property type="match status" value="1"/>
</dbReference>
<proteinExistence type="predicted"/>
<dbReference type="PANTHER" id="PTHR30627">
    <property type="entry name" value="PEPTIDOGLYCAN D,D-TRANSPEPTIDASE"/>
    <property type="match status" value="1"/>
</dbReference>
<gene>
    <name evidence="6" type="ORF">C0187_00580</name>
</gene>
<protein>
    <recommendedName>
        <fullName evidence="8">Peptidoglycan glycosyltransferase</fullName>
    </recommendedName>
</protein>
<dbReference type="GO" id="GO:0004180">
    <property type="term" value="F:carboxypeptidase activity"/>
    <property type="evidence" value="ECO:0007669"/>
    <property type="project" value="UniProtKB-KW"/>
</dbReference>
<name>A0A2J6WRC3_9BACT</name>
<dbReference type="GO" id="GO:0071555">
    <property type="term" value="P:cell wall organization"/>
    <property type="evidence" value="ECO:0007669"/>
    <property type="project" value="TreeGrafter"/>
</dbReference>
<evidence type="ECO:0000256" key="1">
    <source>
        <dbReference type="ARBA" id="ARBA00004370"/>
    </source>
</evidence>
<keyword evidence="2" id="KW-0645">Protease</keyword>
<dbReference type="Gene3D" id="3.30.450.330">
    <property type="match status" value="1"/>
</dbReference>
<evidence type="ECO:0008006" key="8">
    <source>
        <dbReference type="Google" id="ProtNLM"/>
    </source>
</evidence>
<dbReference type="InterPro" id="IPR001460">
    <property type="entry name" value="PCN-bd_Tpept"/>
</dbReference>
<reference evidence="6 7" key="1">
    <citation type="submission" date="2018-01" db="EMBL/GenBank/DDBJ databases">
        <title>Metagenomic assembled genomes from two thermal pools in the Uzon Caldera, Kamchatka, Russia.</title>
        <authorList>
            <person name="Wilkins L."/>
            <person name="Ettinger C."/>
        </authorList>
    </citation>
    <scope>NUCLEOTIDE SEQUENCE [LARGE SCALE GENOMIC DNA]</scope>
    <source>
        <strain evidence="6">ZAV-05</strain>
    </source>
</reference>
<feature type="domain" description="Penicillin-binding protein dimerisation" evidence="5">
    <location>
        <begin position="54"/>
        <end position="194"/>
    </location>
</feature>
<dbReference type="PANTHER" id="PTHR30627:SF1">
    <property type="entry name" value="PEPTIDOGLYCAN D,D-TRANSPEPTIDASE FTSI"/>
    <property type="match status" value="1"/>
</dbReference>
<dbReference type="SUPFAM" id="SSF56601">
    <property type="entry name" value="beta-lactamase/transpeptidase-like"/>
    <property type="match status" value="1"/>
</dbReference>
<evidence type="ECO:0000259" key="4">
    <source>
        <dbReference type="Pfam" id="PF00905"/>
    </source>
</evidence>